<dbReference type="GO" id="GO:0003924">
    <property type="term" value="F:GTPase activity"/>
    <property type="evidence" value="ECO:0007669"/>
    <property type="project" value="InterPro"/>
</dbReference>
<evidence type="ECO:0000256" key="7">
    <source>
        <dbReference type="ARBA" id="ARBA00023134"/>
    </source>
</evidence>
<keyword evidence="4" id="KW-0547">Nucleotide-binding</keyword>
<dbReference type="NCBIfam" id="TIGR00073">
    <property type="entry name" value="hypB"/>
    <property type="match status" value="1"/>
</dbReference>
<reference evidence="9" key="1">
    <citation type="journal article" date="2011" name="Environ. Microbiol.">
        <title>Genomic insights into the metabolic potential of the polycyclic aromatic hydrocarbon degrading sulfate-reducing Deltaproteobacterium N47.</title>
        <authorList>
            <person name="Bergmann F."/>
            <person name="Selesi D."/>
            <person name="Weinmaier T."/>
            <person name="Tischler P."/>
            <person name="Rattei T."/>
            <person name="Meckenstock R.U."/>
        </authorList>
    </citation>
    <scope>NUCLEOTIDE SEQUENCE</scope>
</reference>
<dbReference type="Pfam" id="PF02492">
    <property type="entry name" value="cobW"/>
    <property type="match status" value="1"/>
</dbReference>
<evidence type="ECO:0000313" key="9">
    <source>
        <dbReference type="EMBL" id="CBX27991.1"/>
    </source>
</evidence>
<evidence type="ECO:0000256" key="1">
    <source>
        <dbReference type="ARBA" id="ARBA00006211"/>
    </source>
</evidence>
<gene>
    <name evidence="9" type="ORF">N47_G33150</name>
</gene>
<dbReference type="AlphaFoldDB" id="E1YBP7"/>
<keyword evidence="2" id="KW-0533">Nickel</keyword>
<dbReference type="GO" id="GO:0016151">
    <property type="term" value="F:nickel cation binding"/>
    <property type="evidence" value="ECO:0007669"/>
    <property type="project" value="InterPro"/>
</dbReference>
<dbReference type="GO" id="GO:0051604">
    <property type="term" value="P:protein maturation"/>
    <property type="evidence" value="ECO:0007669"/>
    <property type="project" value="InterPro"/>
</dbReference>
<accession>E1YBP7</accession>
<evidence type="ECO:0000256" key="2">
    <source>
        <dbReference type="ARBA" id="ARBA00022596"/>
    </source>
</evidence>
<dbReference type="PANTHER" id="PTHR30134">
    <property type="entry name" value="HYDROGENASE PROTEIN ASSEMBLY PROTEIN, NICKEL CHAPERONE"/>
    <property type="match status" value="1"/>
</dbReference>
<feature type="domain" description="CobW/HypB/UreG nucleotide-binding" evidence="8">
    <location>
        <begin position="61"/>
        <end position="219"/>
    </location>
</feature>
<evidence type="ECO:0000256" key="4">
    <source>
        <dbReference type="ARBA" id="ARBA00022741"/>
    </source>
</evidence>
<organism evidence="9">
    <name type="scientific">uncultured Desulfobacterium sp</name>
    <dbReference type="NCBI Taxonomy" id="201089"/>
    <lineage>
        <taxon>Bacteria</taxon>
        <taxon>Pseudomonadati</taxon>
        <taxon>Thermodesulfobacteriota</taxon>
        <taxon>Desulfobacteria</taxon>
        <taxon>Desulfobacterales</taxon>
        <taxon>Desulfobacteriaceae</taxon>
        <taxon>Desulfobacterium</taxon>
        <taxon>environmental samples</taxon>
    </lineage>
</organism>
<protein>
    <submittedName>
        <fullName evidence="9">Hydrogenase isoenzymes nickel incorporation protein hypB</fullName>
    </submittedName>
</protein>
<evidence type="ECO:0000256" key="5">
    <source>
        <dbReference type="ARBA" id="ARBA00022801"/>
    </source>
</evidence>
<dbReference type="InterPro" id="IPR027417">
    <property type="entry name" value="P-loop_NTPase"/>
</dbReference>
<dbReference type="InterPro" id="IPR004392">
    <property type="entry name" value="Hyd_mat_HypB"/>
</dbReference>
<evidence type="ECO:0000256" key="3">
    <source>
        <dbReference type="ARBA" id="ARBA00022723"/>
    </source>
</evidence>
<keyword evidence="3" id="KW-0479">Metal-binding</keyword>
<keyword evidence="7" id="KW-0342">GTP-binding</keyword>
<dbReference type="EMBL" id="FR695868">
    <property type="protein sequence ID" value="CBX27991.1"/>
    <property type="molecule type" value="Genomic_DNA"/>
</dbReference>
<evidence type="ECO:0000256" key="6">
    <source>
        <dbReference type="ARBA" id="ARBA00022833"/>
    </source>
</evidence>
<dbReference type="InterPro" id="IPR003495">
    <property type="entry name" value="CobW/HypB/UreG_nucleotide-bd"/>
</dbReference>
<dbReference type="Gene3D" id="3.40.50.300">
    <property type="entry name" value="P-loop containing nucleotide triphosphate hydrolases"/>
    <property type="match status" value="1"/>
</dbReference>
<dbReference type="PIRSF" id="PIRSF005624">
    <property type="entry name" value="Ni-bind_GTPase"/>
    <property type="match status" value="1"/>
</dbReference>
<proteinExistence type="inferred from homology"/>
<evidence type="ECO:0000259" key="8">
    <source>
        <dbReference type="Pfam" id="PF02492"/>
    </source>
</evidence>
<keyword evidence="6" id="KW-0862">Zinc</keyword>
<dbReference type="GO" id="GO:0008270">
    <property type="term" value="F:zinc ion binding"/>
    <property type="evidence" value="ECO:0007669"/>
    <property type="project" value="TreeGrafter"/>
</dbReference>
<dbReference type="GO" id="GO:0005525">
    <property type="term" value="F:GTP binding"/>
    <property type="evidence" value="ECO:0007669"/>
    <property type="project" value="UniProtKB-KW"/>
</dbReference>
<dbReference type="CDD" id="cd05390">
    <property type="entry name" value="HypB"/>
    <property type="match status" value="1"/>
</dbReference>
<sequence length="248" mass="27776">MRDRQMHTYIRQGVLYQQHGSNIMKNIRLIEVKEGILSDNERLADELRKQLAKEKTFLLNLMASPGAGKTSLILKTIDALKDDLRIAVIEADIDSIVDSEKVAAVGIPAVQLRTGGFCHLDASMVKKGLDTMDLNAFDLIFIENVGNLVCPAEFDTGAVKNAMILSVPEGDDKPLKYPLMFTVCDVLIVNKMDFLELTDFDMQKLRERVMILNPEIRIIEVSCRAGHGIDIWADWLRNEVKAFTGNGN</sequence>
<comment type="similarity">
    <text evidence="1">Belongs to the SIMIBI class G3E GTPase family. HypB/HupM subfamily.</text>
</comment>
<keyword evidence="5" id="KW-0378">Hydrolase</keyword>
<dbReference type="PANTHER" id="PTHR30134:SF2">
    <property type="entry name" value="HYDROGENASE MATURATION FACTOR HYPB"/>
    <property type="match status" value="1"/>
</dbReference>
<dbReference type="SUPFAM" id="SSF52540">
    <property type="entry name" value="P-loop containing nucleoside triphosphate hydrolases"/>
    <property type="match status" value="1"/>
</dbReference>
<name>E1YBP7_9BACT</name>